<dbReference type="GO" id="GO:0003700">
    <property type="term" value="F:DNA-binding transcription factor activity"/>
    <property type="evidence" value="ECO:0007669"/>
    <property type="project" value="InterPro"/>
</dbReference>
<dbReference type="InterPro" id="IPR036390">
    <property type="entry name" value="WH_DNA-bd_sf"/>
</dbReference>
<dbReference type="EMBL" id="CP011125">
    <property type="protein sequence ID" value="AKF06903.1"/>
    <property type="molecule type" value="Genomic_DNA"/>
</dbReference>
<evidence type="ECO:0000256" key="3">
    <source>
        <dbReference type="ARBA" id="ARBA00023163"/>
    </source>
</evidence>
<evidence type="ECO:0000313" key="6">
    <source>
        <dbReference type="EMBL" id="AKF06903.1"/>
    </source>
</evidence>
<dbReference type="STRING" id="927083.DB32_004052"/>
<reference evidence="6 7" key="1">
    <citation type="submission" date="2015-03" db="EMBL/GenBank/DDBJ databases">
        <title>Genome assembly of Sandaracinus amylolyticus DSM 53668.</title>
        <authorList>
            <person name="Sharma G."/>
            <person name="Subramanian S."/>
        </authorList>
    </citation>
    <scope>NUCLEOTIDE SEQUENCE [LARGE SCALE GENOMIC DNA]</scope>
    <source>
        <strain evidence="6 7">DSM 53668</strain>
    </source>
</reference>
<feature type="domain" description="HTH marR-type" evidence="5">
    <location>
        <begin position="38"/>
        <end position="82"/>
    </location>
</feature>
<dbReference type="Proteomes" id="UP000034883">
    <property type="component" value="Chromosome"/>
</dbReference>
<keyword evidence="3 4" id="KW-0804">Transcription</keyword>
<dbReference type="KEGG" id="samy:DB32_004052"/>
<dbReference type="PANTHER" id="PTHR38465">
    <property type="entry name" value="HTH-TYPE TRANSCRIPTIONAL REGULATOR MJ1563-RELATED"/>
    <property type="match status" value="1"/>
</dbReference>
<dbReference type="InterPro" id="IPR036388">
    <property type="entry name" value="WH-like_DNA-bd_sf"/>
</dbReference>
<dbReference type="InterPro" id="IPR052362">
    <property type="entry name" value="HTH-GbsR_regulator"/>
</dbReference>
<evidence type="ECO:0000313" key="7">
    <source>
        <dbReference type="Proteomes" id="UP000034883"/>
    </source>
</evidence>
<organism evidence="6 7">
    <name type="scientific">Sandaracinus amylolyticus</name>
    <dbReference type="NCBI Taxonomy" id="927083"/>
    <lineage>
        <taxon>Bacteria</taxon>
        <taxon>Pseudomonadati</taxon>
        <taxon>Myxococcota</taxon>
        <taxon>Polyangia</taxon>
        <taxon>Polyangiales</taxon>
        <taxon>Sandaracinaceae</taxon>
        <taxon>Sandaracinus</taxon>
    </lineage>
</organism>
<keyword evidence="2 4" id="KW-0238">DNA-binding</keyword>
<sequence length="186" mass="21179">MSDEGTRDVSTMSPAERIVSEAVGRLMEFWGFKRNMGRVWVVLHLSDEPLTSRDLRERLVLSSGSVSMTLNELQRWGVVKRVWVQGSRAEHFAAENSLWKMVSRVLRERELVEIHEAILAFEEGLRALADQTPRDDVERRRIAMQKERVEELLEVARLGRGLLEALVSTARVDATALAKLLLGSKE</sequence>
<dbReference type="PIRSF" id="PIRSF006707">
    <property type="entry name" value="MJ1563"/>
    <property type="match status" value="1"/>
</dbReference>
<dbReference type="GO" id="GO:0003677">
    <property type="term" value="F:DNA binding"/>
    <property type="evidence" value="ECO:0007669"/>
    <property type="project" value="UniProtKB-UniRule"/>
</dbReference>
<dbReference type="InterPro" id="IPR026282">
    <property type="entry name" value="MJ1563"/>
</dbReference>
<proteinExistence type="inferred from homology"/>
<evidence type="ECO:0000259" key="5">
    <source>
        <dbReference type="Pfam" id="PF12802"/>
    </source>
</evidence>
<comment type="similarity">
    <text evidence="4">Belongs to the GbsR family.</text>
</comment>
<name>A0A0F6YJ34_9BACT</name>
<dbReference type="AlphaFoldDB" id="A0A0F6YJ34"/>
<keyword evidence="1 4" id="KW-0805">Transcription regulation</keyword>
<protein>
    <recommendedName>
        <fullName evidence="4">HTH-type transcriptional regulator</fullName>
    </recommendedName>
</protein>
<evidence type="ECO:0000256" key="2">
    <source>
        <dbReference type="ARBA" id="ARBA00023125"/>
    </source>
</evidence>
<gene>
    <name evidence="6" type="ORF">DB32_004052</name>
</gene>
<dbReference type="InterPro" id="IPR000835">
    <property type="entry name" value="HTH_MarR-typ"/>
</dbReference>
<dbReference type="PANTHER" id="PTHR38465:SF1">
    <property type="entry name" value="HTH-TYPE TRANSCRIPTIONAL REGULATOR MJ1563-RELATED"/>
    <property type="match status" value="1"/>
</dbReference>
<dbReference type="Pfam" id="PF12802">
    <property type="entry name" value="MarR_2"/>
    <property type="match status" value="1"/>
</dbReference>
<accession>A0A0F6YJ34</accession>
<evidence type="ECO:0000256" key="4">
    <source>
        <dbReference type="PIRNR" id="PIRNR006707"/>
    </source>
</evidence>
<dbReference type="Gene3D" id="1.10.10.10">
    <property type="entry name" value="Winged helix-like DNA-binding domain superfamily/Winged helix DNA-binding domain"/>
    <property type="match status" value="1"/>
</dbReference>
<dbReference type="SUPFAM" id="SSF46785">
    <property type="entry name" value="Winged helix' DNA-binding domain"/>
    <property type="match status" value="1"/>
</dbReference>
<dbReference type="RefSeq" id="WP_083457523.1">
    <property type="nucleotide sequence ID" value="NZ_CP011125.1"/>
</dbReference>
<evidence type="ECO:0000256" key="1">
    <source>
        <dbReference type="ARBA" id="ARBA00023015"/>
    </source>
</evidence>
<dbReference type="OrthoDB" id="5514564at2"/>
<keyword evidence="7" id="KW-1185">Reference proteome</keyword>